<gene>
    <name evidence="2" type="ORF">CVV68_12165</name>
</gene>
<dbReference type="SUPFAM" id="SSF140566">
    <property type="entry name" value="FlgN-like"/>
    <property type="match status" value="1"/>
</dbReference>
<dbReference type="OrthoDB" id="3268384at2"/>
<keyword evidence="3" id="KW-1185">Reference proteome</keyword>
<keyword evidence="1" id="KW-1005">Bacterial flagellum biogenesis</keyword>
<keyword evidence="2" id="KW-0969">Cilium</keyword>
<name>A0A2V5LU61_9MICC</name>
<reference evidence="2 3" key="1">
    <citation type="submission" date="2018-05" db="EMBL/GenBank/DDBJ databases">
        <title>Genetic diversity of glacier-inhabiting Cryobacterium bacteria in China and description of Cryobacterium mengkeensis sp. nov. and Arthrobacter glacialis sp. nov.</title>
        <authorList>
            <person name="Liu Q."/>
            <person name="Xin Y.-H."/>
        </authorList>
    </citation>
    <scope>NUCLEOTIDE SEQUENCE [LARGE SCALE GENOMIC DNA]</scope>
    <source>
        <strain evidence="2 3">LI2</strain>
    </source>
</reference>
<dbReference type="InterPro" id="IPR007809">
    <property type="entry name" value="FlgN-like"/>
</dbReference>
<keyword evidence="2" id="KW-0966">Cell projection</keyword>
<proteinExistence type="predicted"/>
<organism evidence="2 3">
    <name type="scientific">Arthrobacter livingstonensis</name>
    <dbReference type="NCBI Taxonomy" id="670078"/>
    <lineage>
        <taxon>Bacteria</taxon>
        <taxon>Bacillati</taxon>
        <taxon>Actinomycetota</taxon>
        <taxon>Actinomycetes</taxon>
        <taxon>Micrococcales</taxon>
        <taxon>Micrococcaceae</taxon>
        <taxon>Arthrobacter</taxon>
    </lineage>
</organism>
<evidence type="ECO:0000256" key="1">
    <source>
        <dbReference type="ARBA" id="ARBA00022795"/>
    </source>
</evidence>
<evidence type="ECO:0000313" key="2">
    <source>
        <dbReference type="EMBL" id="PYI66847.1"/>
    </source>
</evidence>
<dbReference type="Gene3D" id="1.20.58.300">
    <property type="entry name" value="FlgN-like"/>
    <property type="match status" value="1"/>
</dbReference>
<sequence>MGPEELTTLLWRERELLDLLVFKLDEEHLILQSGKTRWLDHATREVEHVMDRLRAASLERTAVASSVALAWGLADNATLQDLAEGAAGGPWGEILSAHFAALTTQVDQIRSLRDTNLQFLRAGLRSAQETVAGMAPDAGTYNHLGHTRQDAGSRFLDKSV</sequence>
<dbReference type="Pfam" id="PF05130">
    <property type="entry name" value="FlgN"/>
    <property type="match status" value="1"/>
</dbReference>
<dbReference type="GO" id="GO:0044780">
    <property type="term" value="P:bacterial-type flagellum assembly"/>
    <property type="evidence" value="ECO:0007669"/>
    <property type="project" value="InterPro"/>
</dbReference>
<dbReference type="InterPro" id="IPR036679">
    <property type="entry name" value="FlgN-like_sf"/>
</dbReference>
<dbReference type="RefSeq" id="WP_110501278.1">
    <property type="nucleotide sequence ID" value="NZ_QJVD01000012.1"/>
</dbReference>
<dbReference type="AlphaFoldDB" id="A0A2V5LU61"/>
<protein>
    <submittedName>
        <fullName evidence="2">Flagellar biosynthesis protein FlgN</fullName>
    </submittedName>
</protein>
<keyword evidence="2" id="KW-0282">Flagellum</keyword>
<comment type="caution">
    <text evidence="2">The sequence shown here is derived from an EMBL/GenBank/DDBJ whole genome shotgun (WGS) entry which is preliminary data.</text>
</comment>
<accession>A0A2V5LU61</accession>
<dbReference type="Proteomes" id="UP000247832">
    <property type="component" value="Unassembled WGS sequence"/>
</dbReference>
<evidence type="ECO:0000313" key="3">
    <source>
        <dbReference type="Proteomes" id="UP000247832"/>
    </source>
</evidence>
<dbReference type="EMBL" id="QJVD01000012">
    <property type="protein sequence ID" value="PYI66847.1"/>
    <property type="molecule type" value="Genomic_DNA"/>
</dbReference>